<reference evidence="1" key="1">
    <citation type="submission" date="2018-05" db="EMBL/GenBank/DDBJ databases">
        <authorList>
            <person name="Lanie J.A."/>
            <person name="Ng W.-L."/>
            <person name="Kazmierczak K.M."/>
            <person name="Andrzejewski T.M."/>
            <person name="Davidsen T.M."/>
            <person name="Wayne K.J."/>
            <person name="Tettelin H."/>
            <person name="Glass J.I."/>
            <person name="Rusch D."/>
            <person name="Podicherti R."/>
            <person name="Tsui H.-C.T."/>
            <person name="Winkler M.E."/>
        </authorList>
    </citation>
    <scope>NUCLEOTIDE SEQUENCE</scope>
</reference>
<sequence>MTLDAWKVIENNPKQQKLYFGDREEDIIHNSPQSSLEKSHGAYCFPPAVALHHYVRNKLRDHLNLKLRETYSYTRKYYRGAFLKAHSDRPSCEISITLCLDYKTDDNTPWTLWGNNTENWLLRRRDQEILYQETQALKNRERVEAGSFRYDMEVGDIFIYQGPNLAHWRDYLLGDYSYHMFLHFINDLGKIREMPDSTYDMTWDDKAGISAEPRTVLDFDGRRNR</sequence>
<protein>
    <submittedName>
        <fullName evidence="1">Uncharacterized protein</fullName>
    </submittedName>
</protein>
<feature type="non-terminal residue" evidence="1">
    <location>
        <position position="225"/>
    </location>
</feature>
<gene>
    <name evidence="1" type="ORF">METZ01_LOCUS340983</name>
</gene>
<dbReference type="AlphaFoldDB" id="A0A382QRH8"/>
<proteinExistence type="predicted"/>
<organism evidence="1">
    <name type="scientific">marine metagenome</name>
    <dbReference type="NCBI Taxonomy" id="408172"/>
    <lineage>
        <taxon>unclassified sequences</taxon>
        <taxon>metagenomes</taxon>
        <taxon>ecological metagenomes</taxon>
    </lineage>
</organism>
<dbReference type="EMBL" id="UINC01116408">
    <property type="protein sequence ID" value="SVC88129.1"/>
    <property type="molecule type" value="Genomic_DNA"/>
</dbReference>
<evidence type="ECO:0000313" key="1">
    <source>
        <dbReference type="EMBL" id="SVC88129.1"/>
    </source>
</evidence>
<accession>A0A382QRH8</accession>
<name>A0A382QRH8_9ZZZZ</name>